<feature type="compositionally biased region" description="Basic and acidic residues" evidence="1">
    <location>
        <begin position="53"/>
        <end position="67"/>
    </location>
</feature>
<accession>G7DUF8</accession>
<dbReference type="AlphaFoldDB" id="G7DUF8"/>
<reference evidence="2 3" key="2">
    <citation type="journal article" date="2012" name="Open Biol.">
        <title>Characteristics of nucleosomes and linker DNA regions on the genome of the basidiomycete Mixia osmundae revealed by mono- and dinucleosome mapping.</title>
        <authorList>
            <person name="Nishida H."/>
            <person name="Kondo S."/>
            <person name="Matsumoto T."/>
            <person name="Suzuki Y."/>
            <person name="Yoshikawa H."/>
            <person name="Taylor T.D."/>
            <person name="Sugiyama J."/>
        </authorList>
    </citation>
    <scope>NUCLEOTIDE SEQUENCE [LARGE SCALE GENOMIC DNA]</scope>
    <source>
        <strain evidence="3">CBS 9802 / IAM 14324 / JCM 22182 / KY 12970</strain>
    </source>
</reference>
<organism evidence="2 3">
    <name type="scientific">Mixia osmundae (strain CBS 9802 / IAM 14324 / JCM 22182 / KY 12970)</name>
    <dbReference type="NCBI Taxonomy" id="764103"/>
    <lineage>
        <taxon>Eukaryota</taxon>
        <taxon>Fungi</taxon>
        <taxon>Dikarya</taxon>
        <taxon>Basidiomycota</taxon>
        <taxon>Pucciniomycotina</taxon>
        <taxon>Mixiomycetes</taxon>
        <taxon>Mixiales</taxon>
        <taxon>Mixiaceae</taxon>
        <taxon>Mixia</taxon>
    </lineage>
</organism>
<name>G7DUF8_MIXOS</name>
<reference evidence="2 3" key="1">
    <citation type="journal article" date="2011" name="J. Gen. Appl. Microbiol.">
        <title>Draft genome sequencing of the enigmatic basidiomycete Mixia osmundae.</title>
        <authorList>
            <person name="Nishida H."/>
            <person name="Nagatsuka Y."/>
            <person name="Sugiyama J."/>
        </authorList>
    </citation>
    <scope>NUCLEOTIDE SEQUENCE [LARGE SCALE GENOMIC DNA]</scope>
    <source>
        <strain evidence="3">CBS 9802 / IAM 14324 / JCM 22182 / KY 12970</strain>
    </source>
</reference>
<dbReference type="EMBL" id="BABT02000028">
    <property type="protein sequence ID" value="GAA94218.1"/>
    <property type="molecule type" value="Genomic_DNA"/>
</dbReference>
<evidence type="ECO:0000313" key="2">
    <source>
        <dbReference type="EMBL" id="GAA94218.1"/>
    </source>
</evidence>
<sequence>MAPPASKVLETQDKYGAKVGGQEAAPDSQSGPQGKGKSNGAATSAAASSVDNVKTDGDGLRSGKESDPTSGQGTERHGTKGPSTRAIDVQGASDKYGAVVGSSEEQDKLKSSKSKL</sequence>
<gene>
    <name evidence="2" type="primary">Mo00867</name>
    <name evidence="2" type="ORF">E5Q_00867</name>
</gene>
<evidence type="ECO:0000313" key="3">
    <source>
        <dbReference type="Proteomes" id="UP000009131"/>
    </source>
</evidence>
<proteinExistence type="predicted"/>
<dbReference type="Proteomes" id="UP000009131">
    <property type="component" value="Unassembled WGS sequence"/>
</dbReference>
<evidence type="ECO:0000256" key="1">
    <source>
        <dbReference type="SAM" id="MobiDB-lite"/>
    </source>
</evidence>
<dbReference type="InParanoid" id="G7DUF8"/>
<protein>
    <submittedName>
        <fullName evidence="2">Uncharacterized protein</fullName>
    </submittedName>
</protein>
<comment type="caution">
    <text evidence="2">The sequence shown here is derived from an EMBL/GenBank/DDBJ whole genome shotgun (WGS) entry which is preliminary data.</text>
</comment>
<dbReference type="RefSeq" id="XP_014569072.1">
    <property type="nucleotide sequence ID" value="XM_014713586.1"/>
</dbReference>
<feature type="region of interest" description="Disordered" evidence="1">
    <location>
        <begin position="1"/>
        <end position="116"/>
    </location>
</feature>
<keyword evidence="3" id="KW-1185">Reference proteome</keyword>
<dbReference type="HOGENOM" id="CLU_2097423_0_0_1"/>